<organism evidence="1 2">
    <name type="scientific">Steinernema carpocapsae</name>
    <name type="common">Entomopathogenic nematode</name>
    <dbReference type="NCBI Taxonomy" id="34508"/>
    <lineage>
        <taxon>Eukaryota</taxon>
        <taxon>Metazoa</taxon>
        <taxon>Ecdysozoa</taxon>
        <taxon>Nematoda</taxon>
        <taxon>Chromadorea</taxon>
        <taxon>Rhabditida</taxon>
        <taxon>Tylenchina</taxon>
        <taxon>Panagrolaimomorpha</taxon>
        <taxon>Strongyloidoidea</taxon>
        <taxon>Steinernematidae</taxon>
        <taxon>Steinernema</taxon>
    </lineage>
</organism>
<name>A0A4V6A1V0_STECR</name>
<dbReference type="EMBL" id="AZBU02000005">
    <property type="protein sequence ID" value="TKR76785.1"/>
    <property type="molecule type" value="Genomic_DNA"/>
</dbReference>
<reference evidence="1 2" key="2">
    <citation type="journal article" date="2019" name="G3 (Bethesda)">
        <title>Hybrid Assembly of the Genome of the Entomopathogenic Nematode Steinernema carpocapsae Identifies the X-Chromosome.</title>
        <authorList>
            <person name="Serra L."/>
            <person name="Macchietto M."/>
            <person name="Macias-Munoz A."/>
            <person name="McGill C.J."/>
            <person name="Rodriguez I.M."/>
            <person name="Rodriguez B."/>
            <person name="Murad R."/>
            <person name="Mortazavi A."/>
        </authorList>
    </citation>
    <scope>NUCLEOTIDE SEQUENCE [LARGE SCALE GENOMIC DNA]</scope>
    <source>
        <strain evidence="1 2">ALL</strain>
    </source>
</reference>
<dbReference type="AlphaFoldDB" id="A0A4V6A1V0"/>
<sequence>MARSRKRDIGFTAAYRIVFAIREALNLEFAWLQRDAAREPAVAFRRIMTIGLARKRAADIGTCKLC</sequence>
<evidence type="ECO:0000313" key="1">
    <source>
        <dbReference type="EMBL" id="TKR76785.1"/>
    </source>
</evidence>
<protein>
    <submittedName>
        <fullName evidence="1">Uncharacterized protein</fullName>
    </submittedName>
</protein>
<comment type="caution">
    <text evidence="1">The sequence shown here is derived from an EMBL/GenBank/DDBJ whole genome shotgun (WGS) entry which is preliminary data.</text>
</comment>
<evidence type="ECO:0000313" key="2">
    <source>
        <dbReference type="Proteomes" id="UP000298663"/>
    </source>
</evidence>
<proteinExistence type="predicted"/>
<accession>A0A4V6A1V0</accession>
<reference evidence="1 2" key="1">
    <citation type="journal article" date="2015" name="Genome Biol.">
        <title>Comparative genomics of Steinernema reveals deeply conserved gene regulatory networks.</title>
        <authorList>
            <person name="Dillman A.R."/>
            <person name="Macchietto M."/>
            <person name="Porter C.F."/>
            <person name="Rogers A."/>
            <person name="Williams B."/>
            <person name="Antoshechkin I."/>
            <person name="Lee M.M."/>
            <person name="Goodwin Z."/>
            <person name="Lu X."/>
            <person name="Lewis E.E."/>
            <person name="Goodrich-Blair H."/>
            <person name="Stock S.P."/>
            <person name="Adams B.J."/>
            <person name="Sternberg P.W."/>
            <person name="Mortazavi A."/>
        </authorList>
    </citation>
    <scope>NUCLEOTIDE SEQUENCE [LARGE SCALE GENOMIC DNA]</scope>
    <source>
        <strain evidence="1 2">ALL</strain>
    </source>
</reference>
<dbReference type="Proteomes" id="UP000298663">
    <property type="component" value="Unassembled WGS sequence"/>
</dbReference>
<gene>
    <name evidence="1" type="ORF">L596_017872</name>
</gene>
<keyword evidence="2" id="KW-1185">Reference proteome</keyword>